<comment type="caution">
    <text evidence="10">The sequence shown here is derived from an EMBL/GenBank/DDBJ whole genome shotgun (WGS) entry which is preliminary data.</text>
</comment>
<evidence type="ECO:0000256" key="7">
    <source>
        <dbReference type="ARBA" id="ARBA00047989"/>
    </source>
</evidence>
<dbReference type="CDD" id="cd16833">
    <property type="entry name" value="YfiH"/>
    <property type="match status" value="1"/>
</dbReference>
<dbReference type="RefSeq" id="WP_311663039.1">
    <property type="nucleotide sequence ID" value="NZ_JAVRHT010000015.1"/>
</dbReference>
<evidence type="ECO:0000256" key="2">
    <source>
        <dbReference type="ARBA" id="ARBA00007353"/>
    </source>
</evidence>
<sequence>MTDAALRPALFADAPGLVAGFTTRAFSPAGEPLDAARARLARETGIAVASVGQVHGADVVVVRQAGHVPDHDGLVTDRPGLLLSVIAADCALVLLADSEAGVVGACHSGWRGTVAGVVGRTVEAMGGVGADPARLLAYVGPCISAEAFEVGEEVAAQFDASVVVRRPEWPRPHIDLRAEIERQLRALGVRPARVEATDACTVADGRFYSYRAEGGAAGRMLGFVGRRSA</sequence>
<organism evidence="10 11">
    <name type="scientific">Rubrivirga litoralis</name>
    <dbReference type="NCBI Taxonomy" id="3075598"/>
    <lineage>
        <taxon>Bacteria</taxon>
        <taxon>Pseudomonadati</taxon>
        <taxon>Rhodothermota</taxon>
        <taxon>Rhodothermia</taxon>
        <taxon>Rhodothermales</taxon>
        <taxon>Rubricoccaceae</taxon>
        <taxon>Rubrivirga</taxon>
    </lineage>
</organism>
<dbReference type="InterPro" id="IPR038371">
    <property type="entry name" value="Cu_polyphenol_OxRdtase_sf"/>
</dbReference>
<keyword evidence="6" id="KW-0862">Zinc</keyword>
<comment type="catalytic activity">
    <reaction evidence="1">
        <text>inosine + phosphate = alpha-D-ribose 1-phosphate + hypoxanthine</text>
        <dbReference type="Rhea" id="RHEA:27646"/>
        <dbReference type="ChEBI" id="CHEBI:17368"/>
        <dbReference type="ChEBI" id="CHEBI:17596"/>
        <dbReference type="ChEBI" id="CHEBI:43474"/>
        <dbReference type="ChEBI" id="CHEBI:57720"/>
        <dbReference type="EC" id="2.4.2.1"/>
    </reaction>
    <physiologicalReaction direction="left-to-right" evidence="1">
        <dbReference type="Rhea" id="RHEA:27647"/>
    </physiologicalReaction>
</comment>
<dbReference type="PANTHER" id="PTHR30616">
    <property type="entry name" value="UNCHARACTERIZED PROTEIN YFIH"/>
    <property type="match status" value="1"/>
</dbReference>
<comment type="catalytic activity">
    <reaction evidence="7">
        <text>adenosine + H2O + H(+) = inosine + NH4(+)</text>
        <dbReference type="Rhea" id="RHEA:24408"/>
        <dbReference type="ChEBI" id="CHEBI:15377"/>
        <dbReference type="ChEBI" id="CHEBI:15378"/>
        <dbReference type="ChEBI" id="CHEBI:16335"/>
        <dbReference type="ChEBI" id="CHEBI:17596"/>
        <dbReference type="ChEBI" id="CHEBI:28938"/>
        <dbReference type="EC" id="3.5.4.4"/>
    </reaction>
    <physiologicalReaction direction="left-to-right" evidence="7">
        <dbReference type="Rhea" id="RHEA:24409"/>
    </physiologicalReaction>
</comment>
<evidence type="ECO:0000256" key="8">
    <source>
        <dbReference type="ARBA" id="ARBA00048968"/>
    </source>
</evidence>
<keyword evidence="11" id="KW-1185">Reference proteome</keyword>
<evidence type="ECO:0000256" key="3">
    <source>
        <dbReference type="ARBA" id="ARBA00022679"/>
    </source>
</evidence>
<evidence type="ECO:0000256" key="4">
    <source>
        <dbReference type="ARBA" id="ARBA00022723"/>
    </source>
</evidence>
<name>A0ABU3BQY3_9BACT</name>
<dbReference type="InterPro" id="IPR011324">
    <property type="entry name" value="Cytotoxic_necrot_fac-like_cat"/>
</dbReference>
<evidence type="ECO:0000256" key="9">
    <source>
        <dbReference type="ARBA" id="ARBA00049893"/>
    </source>
</evidence>
<dbReference type="InterPro" id="IPR003730">
    <property type="entry name" value="Cu_polyphenol_OxRdtase"/>
</dbReference>
<dbReference type="Gene3D" id="3.60.140.10">
    <property type="entry name" value="CNF1/YfiH-like putative cysteine hydrolases"/>
    <property type="match status" value="1"/>
</dbReference>
<comment type="similarity">
    <text evidence="2">Belongs to the purine nucleoside phosphorylase YfiH/LACC1 family.</text>
</comment>
<comment type="catalytic activity">
    <reaction evidence="9">
        <text>S-methyl-5'-thioadenosine + phosphate = 5-(methylsulfanyl)-alpha-D-ribose 1-phosphate + adenine</text>
        <dbReference type="Rhea" id="RHEA:11852"/>
        <dbReference type="ChEBI" id="CHEBI:16708"/>
        <dbReference type="ChEBI" id="CHEBI:17509"/>
        <dbReference type="ChEBI" id="CHEBI:43474"/>
        <dbReference type="ChEBI" id="CHEBI:58533"/>
        <dbReference type="EC" id="2.4.2.28"/>
    </reaction>
    <physiologicalReaction direction="left-to-right" evidence="9">
        <dbReference type="Rhea" id="RHEA:11853"/>
    </physiologicalReaction>
</comment>
<evidence type="ECO:0000313" key="11">
    <source>
        <dbReference type="Proteomes" id="UP001267426"/>
    </source>
</evidence>
<accession>A0ABU3BQY3</accession>
<evidence type="ECO:0000256" key="1">
    <source>
        <dbReference type="ARBA" id="ARBA00000553"/>
    </source>
</evidence>
<keyword evidence="3" id="KW-0808">Transferase</keyword>
<evidence type="ECO:0000256" key="6">
    <source>
        <dbReference type="ARBA" id="ARBA00022833"/>
    </source>
</evidence>
<keyword evidence="5" id="KW-0378">Hydrolase</keyword>
<reference evidence="10 11" key="1">
    <citation type="submission" date="2023-09" db="EMBL/GenBank/DDBJ databases">
        <authorList>
            <person name="Rey-Velasco X."/>
        </authorList>
    </citation>
    <scope>NUCLEOTIDE SEQUENCE [LARGE SCALE GENOMIC DNA]</scope>
    <source>
        <strain evidence="10 11">F394</strain>
    </source>
</reference>
<evidence type="ECO:0000313" key="10">
    <source>
        <dbReference type="EMBL" id="MDT0631698.1"/>
    </source>
</evidence>
<dbReference type="EMBL" id="JAVRHT010000015">
    <property type="protein sequence ID" value="MDT0631698.1"/>
    <property type="molecule type" value="Genomic_DNA"/>
</dbReference>
<dbReference type="PANTHER" id="PTHR30616:SF2">
    <property type="entry name" value="PURINE NUCLEOSIDE PHOSPHORYLASE LACC1"/>
    <property type="match status" value="1"/>
</dbReference>
<proteinExistence type="inferred from homology"/>
<comment type="catalytic activity">
    <reaction evidence="8">
        <text>adenosine + phosphate = alpha-D-ribose 1-phosphate + adenine</text>
        <dbReference type="Rhea" id="RHEA:27642"/>
        <dbReference type="ChEBI" id="CHEBI:16335"/>
        <dbReference type="ChEBI" id="CHEBI:16708"/>
        <dbReference type="ChEBI" id="CHEBI:43474"/>
        <dbReference type="ChEBI" id="CHEBI:57720"/>
        <dbReference type="EC" id="2.4.2.1"/>
    </reaction>
    <physiologicalReaction direction="left-to-right" evidence="8">
        <dbReference type="Rhea" id="RHEA:27643"/>
    </physiologicalReaction>
</comment>
<protein>
    <submittedName>
        <fullName evidence="10">Polyphenol oxidase family protein</fullName>
    </submittedName>
</protein>
<dbReference type="Pfam" id="PF02578">
    <property type="entry name" value="Cu-oxidase_4"/>
    <property type="match status" value="1"/>
</dbReference>
<dbReference type="SUPFAM" id="SSF64438">
    <property type="entry name" value="CNF1/YfiH-like putative cysteine hydrolases"/>
    <property type="match status" value="1"/>
</dbReference>
<dbReference type="Proteomes" id="UP001267426">
    <property type="component" value="Unassembled WGS sequence"/>
</dbReference>
<keyword evidence="4" id="KW-0479">Metal-binding</keyword>
<gene>
    <name evidence="10" type="ORF">RM540_08065</name>
</gene>
<evidence type="ECO:0000256" key="5">
    <source>
        <dbReference type="ARBA" id="ARBA00022801"/>
    </source>
</evidence>